<protein>
    <submittedName>
        <fullName evidence="1">Uncharacterized protein</fullName>
    </submittedName>
</protein>
<name>A0A0A9A9U8_ARUDO</name>
<evidence type="ECO:0000313" key="1">
    <source>
        <dbReference type="EMBL" id="JAD47866.1"/>
    </source>
</evidence>
<accession>A0A0A9A9U8</accession>
<sequence length="36" mass="4032">MNVLFLDISSSCCLDTQLHSKTTTHSVSITLKYTDK</sequence>
<reference evidence="1" key="1">
    <citation type="submission" date="2014-09" db="EMBL/GenBank/DDBJ databases">
        <authorList>
            <person name="Magalhaes I.L.F."/>
            <person name="Oliveira U."/>
            <person name="Santos F.R."/>
            <person name="Vidigal T.H.D.A."/>
            <person name="Brescovit A.D."/>
            <person name="Santos A.J."/>
        </authorList>
    </citation>
    <scope>NUCLEOTIDE SEQUENCE</scope>
    <source>
        <tissue evidence="1">Shoot tissue taken approximately 20 cm above the soil surface</tissue>
    </source>
</reference>
<dbReference type="EMBL" id="GBRH01250029">
    <property type="protein sequence ID" value="JAD47866.1"/>
    <property type="molecule type" value="Transcribed_RNA"/>
</dbReference>
<proteinExistence type="predicted"/>
<organism evidence="1">
    <name type="scientific">Arundo donax</name>
    <name type="common">Giant reed</name>
    <name type="synonym">Donax arundinaceus</name>
    <dbReference type="NCBI Taxonomy" id="35708"/>
    <lineage>
        <taxon>Eukaryota</taxon>
        <taxon>Viridiplantae</taxon>
        <taxon>Streptophyta</taxon>
        <taxon>Embryophyta</taxon>
        <taxon>Tracheophyta</taxon>
        <taxon>Spermatophyta</taxon>
        <taxon>Magnoliopsida</taxon>
        <taxon>Liliopsida</taxon>
        <taxon>Poales</taxon>
        <taxon>Poaceae</taxon>
        <taxon>PACMAD clade</taxon>
        <taxon>Arundinoideae</taxon>
        <taxon>Arundineae</taxon>
        <taxon>Arundo</taxon>
    </lineage>
</organism>
<dbReference type="AlphaFoldDB" id="A0A0A9A9U8"/>
<reference evidence="1" key="2">
    <citation type="journal article" date="2015" name="Data Brief">
        <title>Shoot transcriptome of the giant reed, Arundo donax.</title>
        <authorList>
            <person name="Barrero R.A."/>
            <person name="Guerrero F.D."/>
            <person name="Moolhuijzen P."/>
            <person name="Goolsby J.A."/>
            <person name="Tidwell J."/>
            <person name="Bellgard S.E."/>
            <person name="Bellgard M.I."/>
        </authorList>
    </citation>
    <scope>NUCLEOTIDE SEQUENCE</scope>
    <source>
        <tissue evidence="1">Shoot tissue taken approximately 20 cm above the soil surface</tissue>
    </source>
</reference>